<dbReference type="STRING" id="596152.DesU5LDRAFT_0344"/>
<sequence>MQLQATVRQNQYQDSVRLMQISRQASSLPGVAKVLALLGTDSNKKVLADLGLMDATVAAATANDLVICVEAETDEAIERALAEVDARLCATTTGQVTQENPKSLEEAVSRLPGANVAMISLPGQFAKLDVAAALEQGLHVMLFSDNISLADEAELKQRAVEKGLLLMGPDCGTAIINGVALALANVVRRGEIGLAAASGTGIQEVTCLIDRFGGGVSHAIGVGGRDLKKEIGGAMMCQAIRTLAKDPATKTLVVLSKPGAPEVMAKVLAEARASGLMVVTCLLGSDETAGVGGDDSGMTCVATLEEAAFAALSRPVPETVLPAALHPRAETLAPARQYLRGLYSGGTLCYETLFLLKDALDIQSNVAITPALKLHYPVKGKAHCCVDLGEDEFTQGRPHPIIDLGLRLERLAEDMADPTVKVILLDLVLGYGANRNPAAELAEALTAASHGLPDGGPLVFVHVCGTDADPQNLRVQEELLQKAGAFLFPTNAQAARAALAVIQGGV</sequence>
<dbReference type="OrthoDB" id="5580580at2"/>
<dbReference type="AlphaFoldDB" id="I2PX00"/>
<protein>
    <submittedName>
        <fullName evidence="2">Succinyl-CoA synthetase, alpha subunit</fullName>
    </submittedName>
</protein>
<dbReference type="PANTHER" id="PTHR11117">
    <property type="entry name" value="SUCCINYL-COA LIGASE SUBUNIT ALPHA"/>
    <property type="match status" value="1"/>
</dbReference>
<dbReference type="GO" id="GO:0009361">
    <property type="term" value="C:succinate-CoA ligase complex (ADP-forming)"/>
    <property type="evidence" value="ECO:0007669"/>
    <property type="project" value="TreeGrafter"/>
</dbReference>
<dbReference type="SUPFAM" id="SSF52210">
    <property type="entry name" value="Succinyl-CoA synthetase domains"/>
    <property type="match status" value="2"/>
</dbReference>
<evidence type="ECO:0000259" key="1">
    <source>
        <dbReference type="Pfam" id="PF00549"/>
    </source>
</evidence>
<dbReference type="InterPro" id="IPR005811">
    <property type="entry name" value="SUCC_ACL_C"/>
</dbReference>
<evidence type="ECO:0000313" key="2">
    <source>
        <dbReference type="EMBL" id="EIG52056.1"/>
    </source>
</evidence>
<name>I2PX00_9BACT</name>
<dbReference type="eggNOG" id="COG0074">
    <property type="taxonomic scope" value="Bacteria"/>
</dbReference>
<dbReference type="EMBL" id="JH600068">
    <property type="protein sequence ID" value="EIG52056.1"/>
    <property type="molecule type" value="Genomic_DNA"/>
</dbReference>
<organism evidence="2">
    <name type="scientific">Desulfovibrio sp. U5L</name>
    <dbReference type="NCBI Taxonomy" id="596152"/>
    <lineage>
        <taxon>Bacteria</taxon>
        <taxon>Pseudomonadati</taxon>
        <taxon>Thermodesulfobacteriota</taxon>
        <taxon>Desulfovibrionia</taxon>
        <taxon>Desulfovibrionales</taxon>
        <taxon>Desulfovibrionaceae</taxon>
        <taxon>Desulfovibrio</taxon>
    </lineage>
</organism>
<dbReference type="GO" id="GO:0004776">
    <property type="term" value="F:succinate-CoA ligase (GDP-forming) activity"/>
    <property type="evidence" value="ECO:0007669"/>
    <property type="project" value="TreeGrafter"/>
</dbReference>
<feature type="domain" description="ATP-citrate synthase/succinyl-CoA ligase C-terminal" evidence="1">
    <location>
        <begin position="342"/>
        <end position="501"/>
    </location>
</feature>
<dbReference type="HOGENOM" id="CLU_026233_1_0_7"/>
<gene>
    <name evidence="2" type="ORF">DesU5LDRAFT_0344</name>
</gene>
<dbReference type="Gene3D" id="3.40.50.261">
    <property type="entry name" value="Succinyl-CoA synthetase domains"/>
    <property type="match status" value="2"/>
</dbReference>
<accession>I2PX00</accession>
<dbReference type="PANTHER" id="PTHR11117:SF24">
    <property type="entry name" value="PROTEIN FDRA"/>
    <property type="match status" value="1"/>
</dbReference>
<dbReference type="GO" id="GO:0004775">
    <property type="term" value="F:succinate-CoA ligase (ADP-forming) activity"/>
    <property type="evidence" value="ECO:0007669"/>
    <property type="project" value="TreeGrafter"/>
</dbReference>
<dbReference type="NCBIfam" id="NF004760">
    <property type="entry name" value="PRK06091.1"/>
    <property type="match status" value="1"/>
</dbReference>
<dbReference type="InterPro" id="IPR016102">
    <property type="entry name" value="Succinyl-CoA_synth-like"/>
</dbReference>
<dbReference type="GO" id="GO:0006099">
    <property type="term" value="P:tricarboxylic acid cycle"/>
    <property type="evidence" value="ECO:0007669"/>
    <property type="project" value="TreeGrafter"/>
</dbReference>
<dbReference type="Gene3D" id="3.40.50.720">
    <property type="entry name" value="NAD(P)-binding Rossmann-like Domain"/>
    <property type="match status" value="1"/>
</dbReference>
<reference evidence="2" key="1">
    <citation type="submission" date="2011-11" db="EMBL/GenBank/DDBJ databases">
        <title>Improved High-Quality Draft sequence of Desulfovibrio sp. U5L.</title>
        <authorList>
            <consortium name="US DOE Joint Genome Institute"/>
            <person name="Lucas S."/>
            <person name="Han J."/>
            <person name="Lapidus A."/>
            <person name="Cheng J.-F."/>
            <person name="Goodwin L."/>
            <person name="Pitluck S."/>
            <person name="Peters L."/>
            <person name="Ovchinnikova G."/>
            <person name="Held B."/>
            <person name="Detter J.C."/>
            <person name="Han C."/>
            <person name="Tapia R."/>
            <person name="Land M."/>
            <person name="Hauser L."/>
            <person name="Kyrpides N."/>
            <person name="Ivanova N."/>
            <person name="Pagani I."/>
            <person name="Gabster J."/>
            <person name="Walker C."/>
            <person name="Stolyar S."/>
            <person name="Stahl D."/>
            <person name="Arkin A."/>
            <person name="Dehal P."/>
            <person name="Hazen T."/>
            <person name="Woyke T."/>
        </authorList>
    </citation>
    <scope>NUCLEOTIDE SEQUENCE [LARGE SCALE GENOMIC DNA]</scope>
    <source>
        <strain evidence="2">U5L</strain>
    </source>
</reference>
<proteinExistence type="predicted"/>
<dbReference type="Pfam" id="PF00549">
    <property type="entry name" value="Ligase_CoA"/>
    <property type="match status" value="1"/>
</dbReference>
<dbReference type="GO" id="GO:0005829">
    <property type="term" value="C:cytosol"/>
    <property type="evidence" value="ECO:0007669"/>
    <property type="project" value="TreeGrafter"/>
</dbReference>